<keyword evidence="3" id="KW-0378">Hydrolase</keyword>
<dbReference type="InterPro" id="IPR028995">
    <property type="entry name" value="Glyco_hydro_57/38_cen_sf"/>
</dbReference>
<dbReference type="InterPro" id="IPR013780">
    <property type="entry name" value="Glyco_hydro_b"/>
</dbReference>
<evidence type="ECO:0000313" key="8">
    <source>
        <dbReference type="Proteomes" id="UP001196843"/>
    </source>
</evidence>
<evidence type="ECO:0000313" key="7">
    <source>
        <dbReference type="EMBL" id="MBW9095259.1"/>
    </source>
</evidence>
<dbReference type="Proteomes" id="UP001196843">
    <property type="component" value="Unassembled WGS sequence"/>
</dbReference>
<keyword evidence="4" id="KW-0326">Glycosidase</keyword>
<dbReference type="InterPro" id="IPR037094">
    <property type="entry name" value="Glyco_hydro_38_cen_sf"/>
</dbReference>
<feature type="compositionally biased region" description="Low complexity" evidence="5">
    <location>
        <begin position="20"/>
        <end position="50"/>
    </location>
</feature>
<evidence type="ECO:0000256" key="2">
    <source>
        <dbReference type="ARBA" id="ARBA00022723"/>
    </source>
</evidence>
<feature type="domain" description="Glycoside hydrolase family 38 central" evidence="6">
    <location>
        <begin position="362"/>
        <end position="439"/>
    </location>
</feature>
<dbReference type="Gene3D" id="1.20.1270.50">
    <property type="entry name" value="Glycoside hydrolase family 38, central domain"/>
    <property type="match status" value="1"/>
</dbReference>
<feature type="region of interest" description="Disordered" evidence="5">
    <location>
        <begin position="1"/>
        <end position="93"/>
    </location>
</feature>
<evidence type="ECO:0000256" key="5">
    <source>
        <dbReference type="SAM" id="MobiDB-lite"/>
    </source>
</evidence>
<dbReference type="SUPFAM" id="SSF74650">
    <property type="entry name" value="Galactose mutarotase-like"/>
    <property type="match status" value="1"/>
</dbReference>
<reference evidence="7 8" key="1">
    <citation type="journal article" date="2021" name="MBio">
        <title>Poor Competitiveness of Bradyrhizobium in Pigeon Pea Root Colonization in Indian Soils.</title>
        <authorList>
            <person name="Chalasani D."/>
            <person name="Basu A."/>
            <person name="Pullabhotla S.V.S.R.N."/>
            <person name="Jorrin B."/>
            <person name="Neal A.L."/>
            <person name="Poole P.S."/>
            <person name="Podile A.R."/>
            <person name="Tkacz A."/>
        </authorList>
    </citation>
    <scope>NUCLEOTIDE SEQUENCE [LARGE SCALE GENOMIC DNA]</scope>
    <source>
        <strain evidence="7 8">HU14</strain>
    </source>
</reference>
<gene>
    <name evidence="7" type="ORF">JNB62_16370</name>
</gene>
<accession>A0ABS7HTA8</accession>
<dbReference type="Pfam" id="PF09261">
    <property type="entry name" value="Alpha-mann_mid"/>
    <property type="match status" value="1"/>
</dbReference>
<dbReference type="Gene3D" id="3.20.110.10">
    <property type="entry name" value="Glycoside hydrolase 38, N terminal domain"/>
    <property type="match status" value="1"/>
</dbReference>
<dbReference type="PANTHER" id="PTHR46017">
    <property type="entry name" value="ALPHA-MANNOSIDASE 2C1"/>
    <property type="match status" value="1"/>
</dbReference>
<comment type="similarity">
    <text evidence="1">Belongs to the glycosyl hydrolase 38 family.</text>
</comment>
<dbReference type="Gene3D" id="2.70.98.30">
    <property type="entry name" value="Golgi alpha-mannosidase II, domain 4"/>
    <property type="match status" value="1"/>
</dbReference>
<dbReference type="Gene3D" id="2.60.40.1180">
    <property type="entry name" value="Golgi alpha-mannosidase II"/>
    <property type="match status" value="1"/>
</dbReference>
<dbReference type="PANTHER" id="PTHR46017:SF1">
    <property type="entry name" value="ALPHA-MANNOSIDASE 2C1"/>
    <property type="match status" value="1"/>
</dbReference>
<dbReference type="InterPro" id="IPR000602">
    <property type="entry name" value="Glyco_hydro_38_N"/>
</dbReference>
<evidence type="ECO:0000259" key="6">
    <source>
        <dbReference type="SMART" id="SM00872"/>
    </source>
</evidence>
<name>A0ABS7HTA8_9MICO</name>
<dbReference type="SUPFAM" id="SSF88713">
    <property type="entry name" value="Glycoside hydrolase/deacetylase"/>
    <property type="match status" value="1"/>
</dbReference>
<keyword evidence="2" id="KW-0479">Metal-binding</keyword>
<dbReference type="SUPFAM" id="SSF88688">
    <property type="entry name" value="Families 57/38 glycoside transferase middle domain"/>
    <property type="match status" value="1"/>
</dbReference>
<dbReference type="InterPro" id="IPR011330">
    <property type="entry name" value="Glyco_hydro/deAcase_b/a-brl"/>
</dbReference>
<sequence length="924" mass="100925">MSDPTTPSERAGVAEHFGTDDTASETTAAQATEAHGEAALADASVVDASAPGRVAPDDPSVTEQSRRAPVANAPSGEQPRGMAPVPRPAATPDRTLHMIGNAHLDPVWLWPWQEGYQEARATFRSALDRMDEYPDFVFTCDQVVLLSWVEEQDPDLFARIQERVAEGRWVNVGGWWVEPDCNTPMGESFARQGLYGQRYLQSRFGRIATVGMNVDPFGHSAALPQILRGQRMDTYCFLRPGPHEGDLDETLFQWESRDGSRVLAYRIPFEYCSPPGDVSGQTEKSLAQLDRSLGEMMVFYGVGNHGGGPTKANIESIHRYDRMGSFGRMTMSSPRAYFDEMLARGDAFLDGLAVRRDDLQHHAPGCYSSHSGIKAWQRRAQWAILSAERWAAVDSALSGAEYPREDFERAWKQILFNQFHDILPGSAIEPSYDDARDQLGEAVAISKRIIARAHNRIARRIDIPMDAATQPVIVFNPHPWPVSVDVDMQYGAQPRGVRIVDHDGAPVVSQATQSTATTGDLSRGAVTFRADVPGLGYALFRMLPGPALPAETSLRVSDDGTVIENAHLRVELDPATGDVISLLDRASGVDPLAGTRGQPRTAVCDDPTDTWGHRVISYAWPGDAMTLDRIVVRETGPLRSRVRVERSWGASTLVEEYLLAHDARAVRVDVTIDWREKAHLLKLRFPVGLDDPTATYEIPYGTIERPVDGAEEPAQSWVDLTGTLDGAPAGLTVIATTKHGWDASPAGSAGTEVPSIGITAVRSPVYSWHDPRLLEPDGVYAFQDQGVQRFSLELVPHAGDWRAAQPTRRAAVLGAPVRAQLESFHDGDLPPRDGFAHDGGGAVMVTAVKGSEDAPDIAPADLIVRAVETRGEPATARIDLPLVGRTIEGDFGPHQVRTFRVPLDPAADIVEVDLLEWPLGEQPT</sequence>
<dbReference type="EMBL" id="JAEUAW010000016">
    <property type="protein sequence ID" value="MBW9095259.1"/>
    <property type="molecule type" value="Genomic_DNA"/>
</dbReference>
<organism evidence="7 8">
    <name type="scientific">Microbacterium jejuense</name>
    <dbReference type="NCBI Taxonomy" id="1263637"/>
    <lineage>
        <taxon>Bacteria</taxon>
        <taxon>Bacillati</taxon>
        <taxon>Actinomycetota</taxon>
        <taxon>Actinomycetes</taxon>
        <taxon>Micrococcales</taxon>
        <taxon>Microbacteriaceae</taxon>
        <taxon>Microbacterium</taxon>
    </lineage>
</organism>
<dbReference type="InterPro" id="IPR015341">
    <property type="entry name" value="Glyco_hydro_38_cen"/>
</dbReference>
<comment type="caution">
    <text evidence="7">The sequence shown here is derived from an EMBL/GenBank/DDBJ whole genome shotgun (WGS) entry which is preliminary data.</text>
</comment>
<dbReference type="Pfam" id="PF07748">
    <property type="entry name" value="Glyco_hydro_38C"/>
    <property type="match status" value="1"/>
</dbReference>
<dbReference type="RefSeq" id="WP_220301967.1">
    <property type="nucleotide sequence ID" value="NZ_JAEUAW010000016.1"/>
</dbReference>
<keyword evidence="8" id="KW-1185">Reference proteome</keyword>
<evidence type="ECO:0000256" key="3">
    <source>
        <dbReference type="ARBA" id="ARBA00022801"/>
    </source>
</evidence>
<evidence type="ECO:0000256" key="4">
    <source>
        <dbReference type="ARBA" id="ARBA00023295"/>
    </source>
</evidence>
<dbReference type="InterPro" id="IPR011682">
    <property type="entry name" value="Glyco_hydro_38_C"/>
</dbReference>
<dbReference type="SMART" id="SM00872">
    <property type="entry name" value="Alpha-mann_mid"/>
    <property type="match status" value="1"/>
</dbReference>
<proteinExistence type="inferred from homology"/>
<dbReference type="InterPro" id="IPR011013">
    <property type="entry name" value="Gal_mutarotase_sf_dom"/>
</dbReference>
<dbReference type="Pfam" id="PF01074">
    <property type="entry name" value="Glyco_hydro_38N"/>
    <property type="match status" value="1"/>
</dbReference>
<protein>
    <submittedName>
        <fullName evidence="7">Alpha-mannosidase</fullName>
    </submittedName>
</protein>
<dbReference type="CDD" id="cd10789">
    <property type="entry name" value="GH38N_AMII_ER_cytosolic"/>
    <property type="match status" value="1"/>
</dbReference>
<evidence type="ECO:0000256" key="1">
    <source>
        <dbReference type="ARBA" id="ARBA00009792"/>
    </source>
</evidence>
<dbReference type="InterPro" id="IPR027291">
    <property type="entry name" value="Glyco_hydro_38_N_sf"/>
</dbReference>